<reference evidence="2 3" key="1">
    <citation type="submission" date="2021-08" db="EMBL/GenBank/DDBJ databases">
        <title>FDA dAtabase for Regulatory Grade micrObial Sequences (FDA-ARGOS): Supporting development and validation of Infectious Disease Dx tests.</title>
        <authorList>
            <person name="Sproer C."/>
            <person name="Gronow S."/>
            <person name="Severitt S."/>
            <person name="Schroder I."/>
            <person name="Tallon L."/>
            <person name="Sadzewicz L."/>
            <person name="Zhao X."/>
            <person name="Boylan J."/>
            <person name="Ott S."/>
            <person name="Bowen H."/>
            <person name="Vavikolanu K."/>
            <person name="Hazen T."/>
            <person name="Aluvathingal J."/>
            <person name="Nadendla S."/>
            <person name="Lowell S."/>
            <person name="Myers T."/>
            <person name="Yan Y."/>
            <person name="Sichtig H."/>
        </authorList>
    </citation>
    <scope>NUCLEOTIDE SEQUENCE [LARGE SCALE GENOMIC DNA]</scope>
    <source>
        <strain evidence="2 3">FDAARGOS_1460</strain>
    </source>
</reference>
<dbReference type="PANTHER" id="PTHR32502">
    <property type="entry name" value="N-ACETYLGALACTOSAMINE PERMEASE II COMPONENT-RELATED"/>
    <property type="match status" value="1"/>
</dbReference>
<keyword evidence="1" id="KW-0812">Transmembrane</keyword>
<dbReference type="InterPro" id="IPR050303">
    <property type="entry name" value="GatZ_KbaZ_carbometab"/>
</dbReference>
<gene>
    <name evidence="2" type="ORF">K8P03_03710</name>
</gene>
<dbReference type="InterPro" id="IPR004704">
    <property type="entry name" value="PTS_IID_man"/>
</dbReference>
<feature type="transmembrane region" description="Helical" evidence="1">
    <location>
        <begin position="119"/>
        <end position="139"/>
    </location>
</feature>
<evidence type="ECO:0000313" key="2">
    <source>
        <dbReference type="EMBL" id="MBZ2386408.1"/>
    </source>
</evidence>
<evidence type="ECO:0000256" key="1">
    <source>
        <dbReference type="SAM" id="Phobius"/>
    </source>
</evidence>
<dbReference type="Pfam" id="PF03613">
    <property type="entry name" value="EIID-AGA"/>
    <property type="match status" value="1"/>
</dbReference>
<dbReference type="Proteomes" id="UP000734271">
    <property type="component" value="Unassembled WGS sequence"/>
</dbReference>
<proteinExistence type="predicted"/>
<feature type="transmembrane region" description="Helical" evidence="1">
    <location>
        <begin position="225"/>
        <end position="246"/>
    </location>
</feature>
<organism evidence="2 3">
    <name type="scientific">Anaerococcus murdochii</name>
    <dbReference type="NCBI Taxonomy" id="411577"/>
    <lineage>
        <taxon>Bacteria</taxon>
        <taxon>Bacillati</taxon>
        <taxon>Bacillota</taxon>
        <taxon>Tissierellia</taxon>
        <taxon>Tissierellales</taxon>
        <taxon>Peptoniphilaceae</taxon>
        <taxon>Anaerococcus</taxon>
    </lineage>
</organism>
<keyword evidence="1" id="KW-0472">Membrane</keyword>
<accession>A0ABS7SXY5</accession>
<dbReference type="PROSITE" id="PS51108">
    <property type="entry name" value="PTS_EIID"/>
    <property type="match status" value="1"/>
</dbReference>
<dbReference type="RefSeq" id="WP_223418387.1">
    <property type="nucleotide sequence ID" value="NZ_JAIPME010000002.1"/>
</dbReference>
<dbReference type="EMBL" id="JAIPME010000002">
    <property type="protein sequence ID" value="MBZ2386408.1"/>
    <property type="molecule type" value="Genomic_DNA"/>
</dbReference>
<comment type="caution">
    <text evidence="2">The sequence shown here is derived from an EMBL/GenBank/DDBJ whole genome shotgun (WGS) entry which is preliminary data.</text>
</comment>
<dbReference type="PANTHER" id="PTHR32502:SF23">
    <property type="entry name" value="TRANSPORT PROTEIN, PTS SYSTEM"/>
    <property type="match status" value="1"/>
</dbReference>
<feature type="transmembrane region" description="Helical" evidence="1">
    <location>
        <begin position="145"/>
        <end position="167"/>
    </location>
</feature>
<feature type="transmembrane region" description="Helical" evidence="1">
    <location>
        <begin position="253"/>
        <end position="272"/>
    </location>
</feature>
<evidence type="ECO:0000313" key="3">
    <source>
        <dbReference type="Proteomes" id="UP000734271"/>
    </source>
</evidence>
<feature type="transmembrane region" description="Helical" evidence="1">
    <location>
        <begin position="188"/>
        <end position="205"/>
    </location>
</feature>
<name>A0ABS7SXY5_9FIRM</name>
<keyword evidence="1" id="KW-1133">Transmembrane helix</keyword>
<sequence>MDKQNNRLTKKELWSLFWRYQFMVESAMSYEKMHGAAWSWTYMKLGDKYYKDKPEDYTRLLTRHSVFYNTEPQTGQLVNGIVASLEEQIGMGNEEVDEQLPVTIKASIMGPLAGIGDSVVQGILIPTLLSIGMGLAAGGNPLGPIFYIVSYGLIMAAITTISFRSGYKLGISALDIITGDNARNIMKALNILGVIVVGGLSASTVSLKTIVNIPMGTEMKPLQDVLNGVFPGILPLIMVLLSWYLISIKKMTATKVIMILIIIISIGTVVGLF</sequence>
<protein>
    <submittedName>
        <fullName evidence="2">PTS system mannose/fructose/sorbose family transporter subunit IID</fullName>
    </submittedName>
</protein>
<keyword evidence="3" id="KW-1185">Reference proteome</keyword>